<name>A0A7H2BH47_9MICC</name>
<dbReference type="EMBL" id="CP061538">
    <property type="protein sequence ID" value="QNV38993.1"/>
    <property type="molecule type" value="Genomic_DNA"/>
</dbReference>
<dbReference type="PANTHER" id="PTHR33434">
    <property type="entry name" value="DEGV DOMAIN-CONTAINING PROTEIN DR_1986-RELATED"/>
    <property type="match status" value="1"/>
</dbReference>
<proteinExistence type="predicted"/>
<dbReference type="NCBIfam" id="TIGR00762">
    <property type="entry name" value="DegV"/>
    <property type="match status" value="1"/>
</dbReference>
<dbReference type="InterPro" id="IPR003797">
    <property type="entry name" value="DegV"/>
</dbReference>
<evidence type="ECO:0000313" key="2">
    <source>
        <dbReference type="EMBL" id="QNV38993.1"/>
    </source>
</evidence>
<dbReference type="PANTHER" id="PTHR33434:SF2">
    <property type="entry name" value="FATTY ACID-BINDING PROTEIN TM_1468"/>
    <property type="match status" value="1"/>
</dbReference>
<dbReference type="GO" id="GO:0008289">
    <property type="term" value="F:lipid binding"/>
    <property type="evidence" value="ECO:0007669"/>
    <property type="project" value="UniProtKB-KW"/>
</dbReference>
<evidence type="ECO:0000256" key="1">
    <source>
        <dbReference type="ARBA" id="ARBA00023121"/>
    </source>
</evidence>
<keyword evidence="1" id="KW-0446">Lipid-binding</keyword>
<keyword evidence="3" id="KW-1185">Reference proteome</keyword>
<dbReference type="RefSeq" id="WP_068171155.1">
    <property type="nucleotide sequence ID" value="NZ_BAAAHX010000004.1"/>
</dbReference>
<accession>A0A7H2BH47</accession>
<dbReference type="KEGG" id="rama:IDM48_06025"/>
<dbReference type="InterPro" id="IPR043168">
    <property type="entry name" value="DegV_C"/>
</dbReference>
<protein>
    <submittedName>
        <fullName evidence="2">DegV family protein</fullName>
    </submittedName>
</protein>
<dbReference type="AlphaFoldDB" id="A0A7H2BH47"/>
<dbReference type="SUPFAM" id="SSF82549">
    <property type="entry name" value="DAK1/DegV-like"/>
    <property type="match status" value="1"/>
</dbReference>
<dbReference type="Gene3D" id="3.40.50.10170">
    <property type="match status" value="1"/>
</dbReference>
<dbReference type="Pfam" id="PF02645">
    <property type="entry name" value="DegV"/>
    <property type="match status" value="1"/>
</dbReference>
<organism evidence="2 3">
    <name type="scientific">Rothia amarae</name>
    <dbReference type="NCBI Taxonomy" id="169480"/>
    <lineage>
        <taxon>Bacteria</taxon>
        <taxon>Bacillati</taxon>
        <taxon>Actinomycetota</taxon>
        <taxon>Actinomycetes</taxon>
        <taxon>Micrococcales</taxon>
        <taxon>Micrococcaceae</taxon>
        <taxon>Rothia</taxon>
    </lineage>
</organism>
<dbReference type="Proteomes" id="UP000516421">
    <property type="component" value="Chromosome"/>
</dbReference>
<reference evidence="2 3" key="1">
    <citation type="submission" date="2020-09" db="EMBL/GenBank/DDBJ databases">
        <title>Investigation of environmental microbe.</title>
        <authorList>
            <person name="Ou Y."/>
            <person name="Kang Q."/>
        </authorList>
    </citation>
    <scope>NUCLEOTIDE SEQUENCE [LARGE SCALE GENOMIC DNA]</scope>
    <source>
        <strain evidence="2 3">KJZ-9</strain>
    </source>
</reference>
<sequence>MQKIAIVTDSSAALPSEMILKLQKCGGFAVVPLSVEIEGSSLGHLSEDEVGERIALAHALGHTIKTASPSIGAFQNTYRDLLNQGFETVLSLHLSSELSSTYDVARTAAKDFSAKIIVVDSQTVALALGWAVLKIHELAQTLENPRELAEIAHEICENIQLFFYIPTLDALKRGGRVSPALARVGQLLQIRPVATVEDGKLIYLERPRTIERAKDLLAAHCKRESDRRHAVEFYPEHERTPIATGAIVGAHFSANRSELESWIEANEFSSNILISPLPAVLCAHTGLGALAVAVY</sequence>
<evidence type="ECO:0000313" key="3">
    <source>
        <dbReference type="Proteomes" id="UP000516421"/>
    </source>
</evidence>
<gene>
    <name evidence="2" type="ORF">IDM48_06025</name>
</gene>
<dbReference type="InterPro" id="IPR050270">
    <property type="entry name" value="DegV_domain_contain"/>
</dbReference>
<dbReference type="PROSITE" id="PS51482">
    <property type="entry name" value="DEGV"/>
    <property type="match status" value="1"/>
</dbReference>
<dbReference type="Gene3D" id="3.30.1180.10">
    <property type="match status" value="1"/>
</dbReference>